<name>A0AAD8AUU0_BIOPF</name>
<dbReference type="AlphaFoldDB" id="A0AAD8AUU0"/>
<dbReference type="Proteomes" id="UP001233172">
    <property type="component" value="Unassembled WGS sequence"/>
</dbReference>
<sequence>VIFDKRDSVSQRAFERALAHHRAQSKYRDPHFQLNVTVDVIDVTDNFQLASA</sequence>
<dbReference type="EMBL" id="JASAOG010000232">
    <property type="protein sequence ID" value="KAK0042796.1"/>
    <property type="molecule type" value="Genomic_DNA"/>
</dbReference>
<proteinExistence type="predicted"/>
<gene>
    <name evidence="1" type="ORF">Bpfe_027785</name>
</gene>
<evidence type="ECO:0000313" key="1">
    <source>
        <dbReference type="EMBL" id="KAK0042796.1"/>
    </source>
</evidence>
<organism evidence="1 2">
    <name type="scientific">Biomphalaria pfeifferi</name>
    <name type="common">Bloodfluke planorb</name>
    <name type="synonym">Freshwater snail</name>
    <dbReference type="NCBI Taxonomy" id="112525"/>
    <lineage>
        <taxon>Eukaryota</taxon>
        <taxon>Metazoa</taxon>
        <taxon>Spiralia</taxon>
        <taxon>Lophotrochozoa</taxon>
        <taxon>Mollusca</taxon>
        <taxon>Gastropoda</taxon>
        <taxon>Heterobranchia</taxon>
        <taxon>Euthyneura</taxon>
        <taxon>Panpulmonata</taxon>
        <taxon>Hygrophila</taxon>
        <taxon>Lymnaeoidea</taxon>
        <taxon>Planorbidae</taxon>
        <taxon>Biomphalaria</taxon>
    </lineage>
</organism>
<reference evidence="1" key="2">
    <citation type="submission" date="2023-04" db="EMBL/GenBank/DDBJ databases">
        <authorList>
            <person name="Bu L."/>
            <person name="Lu L."/>
            <person name="Laidemitt M.R."/>
            <person name="Zhang S.M."/>
            <person name="Mutuku M."/>
            <person name="Mkoji G."/>
            <person name="Steinauer M."/>
            <person name="Loker E.S."/>
        </authorList>
    </citation>
    <scope>NUCLEOTIDE SEQUENCE</scope>
    <source>
        <strain evidence="1">KasaAsao</strain>
        <tissue evidence="1">Whole Snail</tissue>
    </source>
</reference>
<accession>A0AAD8AUU0</accession>
<protein>
    <submittedName>
        <fullName evidence="1">Glutamate receptor 1</fullName>
    </submittedName>
</protein>
<evidence type="ECO:0000313" key="2">
    <source>
        <dbReference type="Proteomes" id="UP001233172"/>
    </source>
</evidence>
<feature type="non-terminal residue" evidence="1">
    <location>
        <position position="52"/>
    </location>
</feature>
<keyword evidence="1" id="KW-0675">Receptor</keyword>
<comment type="caution">
    <text evidence="1">The sequence shown here is derived from an EMBL/GenBank/DDBJ whole genome shotgun (WGS) entry which is preliminary data.</text>
</comment>
<keyword evidence="2" id="KW-1185">Reference proteome</keyword>
<feature type="non-terminal residue" evidence="1">
    <location>
        <position position="1"/>
    </location>
</feature>
<dbReference type="Gene3D" id="3.40.50.2300">
    <property type="match status" value="1"/>
</dbReference>
<reference evidence="1" key="1">
    <citation type="journal article" date="2023" name="PLoS Negl. Trop. Dis.">
        <title>A genome sequence for Biomphalaria pfeifferi, the major vector snail for the human-infecting parasite Schistosoma mansoni.</title>
        <authorList>
            <person name="Bu L."/>
            <person name="Lu L."/>
            <person name="Laidemitt M.R."/>
            <person name="Zhang S.M."/>
            <person name="Mutuku M."/>
            <person name="Mkoji G."/>
            <person name="Steinauer M."/>
            <person name="Loker E.S."/>
        </authorList>
    </citation>
    <scope>NUCLEOTIDE SEQUENCE</scope>
    <source>
        <strain evidence="1">KasaAsao</strain>
    </source>
</reference>